<reference evidence="2 3" key="1">
    <citation type="submission" date="2016-11" db="EMBL/GenBank/DDBJ databases">
        <title>The macronuclear genome of Stentor coeruleus: a giant cell with tiny introns.</title>
        <authorList>
            <person name="Slabodnick M."/>
            <person name="Ruby J.G."/>
            <person name="Reiff S.B."/>
            <person name="Swart E.C."/>
            <person name="Gosai S."/>
            <person name="Prabakaran S."/>
            <person name="Witkowska E."/>
            <person name="Larue G.E."/>
            <person name="Fisher S."/>
            <person name="Freeman R.M."/>
            <person name="Gunawardena J."/>
            <person name="Chu W."/>
            <person name="Stover N.A."/>
            <person name="Gregory B.D."/>
            <person name="Nowacki M."/>
            <person name="Derisi J."/>
            <person name="Roy S.W."/>
            <person name="Marshall W.F."/>
            <person name="Sood P."/>
        </authorList>
    </citation>
    <scope>NUCLEOTIDE SEQUENCE [LARGE SCALE GENOMIC DNA]</scope>
    <source>
        <strain evidence="2">WM001</strain>
    </source>
</reference>
<keyword evidence="3" id="KW-1185">Reference proteome</keyword>
<organism evidence="2 3">
    <name type="scientific">Stentor coeruleus</name>
    <dbReference type="NCBI Taxonomy" id="5963"/>
    <lineage>
        <taxon>Eukaryota</taxon>
        <taxon>Sar</taxon>
        <taxon>Alveolata</taxon>
        <taxon>Ciliophora</taxon>
        <taxon>Postciliodesmatophora</taxon>
        <taxon>Heterotrichea</taxon>
        <taxon>Heterotrichida</taxon>
        <taxon>Stentoridae</taxon>
        <taxon>Stentor</taxon>
    </lineage>
</organism>
<evidence type="ECO:0000313" key="3">
    <source>
        <dbReference type="Proteomes" id="UP000187209"/>
    </source>
</evidence>
<accession>A0A1R2CM01</accession>
<dbReference type="InterPro" id="IPR040441">
    <property type="entry name" value="CFA20/CFAP20DC"/>
</dbReference>
<proteinExistence type="predicted"/>
<sequence>MHGGSFFYTEILCTLSSSCVKQYSSLGSVRRIQDSTTQGYVVALRQGKMKIPKTEQGLDLRFNYLAIQGYFTTKEDYSIQILITCKDEIKRKLYFVSVSEIKIFESYAIIPNLIIPAGMWVNVCIDMNSFIEYCFGTQMDYVDSILVSGNCKLRVMFSLKFPLNDSVMPMGSQNRNYLLPAFYDIPNANTILVNIYKFKNKLKNDKSISYGNLDIKKVDSRINNTFSNSNLLAYRKYKQNKHSEYYKKLIDKIIKKRLTLFQGK</sequence>
<name>A0A1R2CM01_9CILI</name>
<dbReference type="OrthoDB" id="10261083at2759"/>
<dbReference type="InterPro" id="IPR007714">
    <property type="entry name" value="CFA20_dom"/>
</dbReference>
<gene>
    <name evidence="2" type="ORF">SteCoe_7724</name>
</gene>
<protein>
    <recommendedName>
        <fullName evidence="1">CFA20 domain-containing protein</fullName>
    </recommendedName>
</protein>
<dbReference type="AlphaFoldDB" id="A0A1R2CM01"/>
<dbReference type="Proteomes" id="UP000187209">
    <property type="component" value="Unassembled WGS sequence"/>
</dbReference>
<dbReference type="EMBL" id="MPUH01000112">
    <property type="protein sequence ID" value="OMJ90042.1"/>
    <property type="molecule type" value="Genomic_DNA"/>
</dbReference>
<evidence type="ECO:0000259" key="1">
    <source>
        <dbReference type="Pfam" id="PF05018"/>
    </source>
</evidence>
<feature type="domain" description="CFA20" evidence="1">
    <location>
        <begin position="20"/>
        <end position="160"/>
    </location>
</feature>
<dbReference type="Pfam" id="PF05018">
    <property type="entry name" value="CFA20_dom"/>
    <property type="match status" value="1"/>
</dbReference>
<evidence type="ECO:0000313" key="2">
    <source>
        <dbReference type="EMBL" id="OMJ90042.1"/>
    </source>
</evidence>
<dbReference type="PANTHER" id="PTHR12458">
    <property type="entry name" value="ORF PROTEIN"/>
    <property type="match status" value="1"/>
</dbReference>
<comment type="caution">
    <text evidence="2">The sequence shown here is derived from an EMBL/GenBank/DDBJ whole genome shotgun (WGS) entry which is preliminary data.</text>
</comment>